<proteinExistence type="predicted"/>
<gene>
    <name evidence="1" type="ORF">C7212DRAFT_313333</name>
</gene>
<evidence type="ECO:0000313" key="2">
    <source>
        <dbReference type="Proteomes" id="UP000246991"/>
    </source>
</evidence>
<comment type="caution">
    <text evidence="1">The sequence shown here is derived from an EMBL/GenBank/DDBJ whole genome shotgun (WGS) entry which is preliminary data.</text>
</comment>
<dbReference type="EMBL" id="PYWC01000019">
    <property type="protein sequence ID" value="PWW77868.1"/>
    <property type="molecule type" value="Genomic_DNA"/>
</dbReference>
<keyword evidence="2" id="KW-1185">Reference proteome</keyword>
<name>A0A317STZ8_9PEZI</name>
<reference evidence="1 2" key="1">
    <citation type="submission" date="2018-03" db="EMBL/GenBank/DDBJ databases">
        <title>Genomes of Pezizomycetes fungi and the evolution of truffles.</title>
        <authorList>
            <person name="Murat C."/>
            <person name="Payen T."/>
            <person name="Noel B."/>
            <person name="Kuo A."/>
            <person name="Martin F.M."/>
        </authorList>
    </citation>
    <scope>NUCLEOTIDE SEQUENCE [LARGE SCALE GENOMIC DNA]</scope>
    <source>
        <strain evidence="1">091103-1</strain>
    </source>
</reference>
<dbReference type="Proteomes" id="UP000246991">
    <property type="component" value="Unassembled WGS sequence"/>
</dbReference>
<evidence type="ECO:0000313" key="1">
    <source>
        <dbReference type="EMBL" id="PWW77868.1"/>
    </source>
</evidence>
<sequence>TDTEYGTARQNDTDLCFCGTHTLPVLERFVLSFRGGDSPASHCRSPLFQLPQLGLSFFVRSRQCTVPVS</sequence>
<feature type="non-terminal residue" evidence="1">
    <location>
        <position position="1"/>
    </location>
</feature>
<dbReference type="AlphaFoldDB" id="A0A317STZ8"/>
<protein>
    <submittedName>
        <fullName evidence="1">Uncharacterized protein</fullName>
    </submittedName>
</protein>
<organism evidence="1 2">
    <name type="scientific">Tuber magnatum</name>
    <name type="common">white Piedmont truffle</name>
    <dbReference type="NCBI Taxonomy" id="42249"/>
    <lineage>
        <taxon>Eukaryota</taxon>
        <taxon>Fungi</taxon>
        <taxon>Dikarya</taxon>
        <taxon>Ascomycota</taxon>
        <taxon>Pezizomycotina</taxon>
        <taxon>Pezizomycetes</taxon>
        <taxon>Pezizales</taxon>
        <taxon>Tuberaceae</taxon>
        <taxon>Tuber</taxon>
    </lineage>
</organism>
<accession>A0A317STZ8</accession>